<dbReference type="InterPro" id="IPR023393">
    <property type="entry name" value="START-like_dom_sf"/>
</dbReference>
<keyword evidence="4" id="KW-1185">Reference proteome</keyword>
<comment type="similarity">
    <text evidence="1">Belongs to the AHA1 family.</text>
</comment>
<sequence length="169" mass="18832">MPITSVTSDADALTLTVVGEYPVPVERLWEAYADPRQLERFWGPETWPATFVRHDLKPGGSAEYYMTGPDGTKARGWWRFLEVEAGRRIELQDGFSDDEGRPNDAMPSMRMVFNFEPTDTGSRFTSVTHFPSIEAMRQLAEMGMEEGLRSAMGQLDAVLAEPSSVAHAG</sequence>
<dbReference type="Gene3D" id="3.30.530.20">
    <property type="match status" value="1"/>
</dbReference>
<dbReference type="RefSeq" id="WP_170031716.1">
    <property type="nucleotide sequence ID" value="NZ_JABDTL010000001.1"/>
</dbReference>
<organism evidence="3 4">
    <name type="scientific">Longimicrobium terrae</name>
    <dbReference type="NCBI Taxonomy" id="1639882"/>
    <lineage>
        <taxon>Bacteria</taxon>
        <taxon>Pseudomonadati</taxon>
        <taxon>Gemmatimonadota</taxon>
        <taxon>Longimicrobiia</taxon>
        <taxon>Longimicrobiales</taxon>
        <taxon>Longimicrobiaceae</taxon>
        <taxon>Longimicrobium</taxon>
    </lineage>
</organism>
<proteinExistence type="inferred from homology"/>
<dbReference type="CDD" id="cd07814">
    <property type="entry name" value="SRPBCC_CalC_Aha1-like"/>
    <property type="match status" value="1"/>
</dbReference>
<dbReference type="EMBL" id="JACHIA010000001">
    <property type="protein sequence ID" value="MBB6069027.1"/>
    <property type="molecule type" value="Genomic_DNA"/>
</dbReference>
<evidence type="ECO:0000256" key="1">
    <source>
        <dbReference type="ARBA" id="ARBA00006817"/>
    </source>
</evidence>
<name>A0A841GKB0_9BACT</name>
<dbReference type="InterPro" id="IPR013538">
    <property type="entry name" value="ASHA1/2-like_C"/>
</dbReference>
<dbReference type="AlphaFoldDB" id="A0A841GKB0"/>
<evidence type="ECO:0000313" key="3">
    <source>
        <dbReference type="EMBL" id="MBB6069027.1"/>
    </source>
</evidence>
<reference evidence="3 4" key="1">
    <citation type="submission" date="2020-08" db="EMBL/GenBank/DDBJ databases">
        <title>Genomic Encyclopedia of Type Strains, Phase IV (KMG-IV): sequencing the most valuable type-strain genomes for metagenomic binning, comparative biology and taxonomic classification.</title>
        <authorList>
            <person name="Goeker M."/>
        </authorList>
    </citation>
    <scope>NUCLEOTIDE SEQUENCE [LARGE SCALE GENOMIC DNA]</scope>
    <source>
        <strain evidence="3 4">DSM 29007</strain>
    </source>
</reference>
<evidence type="ECO:0000259" key="2">
    <source>
        <dbReference type="Pfam" id="PF08327"/>
    </source>
</evidence>
<dbReference type="SUPFAM" id="SSF55961">
    <property type="entry name" value="Bet v1-like"/>
    <property type="match status" value="1"/>
</dbReference>
<protein>
    <submittedName>
        <fullName evidence="3">Uncharacterized protein YndB with AHSA1/START domain</fullName>
    </submittedName>
</protein>
<dbReference type="Proteomes" id="UP000582837">
    <property type="component" value="Unassembled WGS sequence"/>
</dbReference>
<comment type="caution">
    <text evidence="3">The sequence shown here is derived from an EMBL/GenBank/DDBJ whole genome shotgun (WGS) entry which is preliminary data.</text>
</comment>
<accession>A0A841GKB0</accession>
<evidence type="ECO:0000313" key="4">
    <source>
        <dbReference type="Proteomes" id="UP000582837"/>
    </source>
</evidence>
<feature type="domain" description="Activator of Hsp90 ATPase homologue 1/2-like C-terminal" evidence="2">
    <location>
        <begin position="23"/>
        <end position="159"/>
    </location>
</feature>
<dbReference type="Pfam" id="PF08327">
    <property type="entry name" value="AHSA1"/>
    <property type="match status" value="1"/>
</dbReference>
<gene>
    <name evidence="3" type="ORF">HNQ61_000638</name>
</gene>